<keyword evidence="5 12" id="KW-0812">Transmembrane</keyword>
<evidence type="ECO:0000256" key="4">
    <source>
        <dbReference type="ARBA" id="ARBA00022679"/>
    </source>
</evidence>
<feature type="transmembrane region" description="Helical" evidence="12">
    <location>
        <begin position="89"/>
        <end position="106"/>
    </location>
</feature>
<feature type="transmembrane region" description="Helical" evidence="12">
    <location>
        <begin position="267"/>
        <end position="287"/>
    </location>
</feature>
<evidence type="ECO:0000256" key="3">
    <source>
        <dbReference type="ARBA" id="ARBA00022516"/>
    </source>
</evidence>
<keyword evidence="11" id="KW-1208">Phospholipid metabolism</keyword>
<dbReference type="GO" id="GO:0004605">
    <property type="term" value="F:phosphatidate cytidylyltransferase activity"/>
    <property type="evidence" value="ECO:0007669"/>
    <property type="project" value="TreeGrafter"/>
</dbReference>
<feature type="transmembrane region" description="Helical" evidence="12">
    <location>
        <begin position="200"/>
        <end position="217"/>
    </location>
</feature>
<evidence type="ECO:0000256" key="6">
    <source>
        <dbReference type="ARBA" id="ARBA00022695"/>
    </source>
</evidence>
<feature type="transmembrane region" description="Helical" evidence="12">
    <location>
        <begin position="343"/>
        <end position="360"/>
    </location>
</feature>
<comment type="subcellular location">
    <subcellularLocation>
        <location evidence="1">Cell membrane</location>
        <topology evidence="1">Multi-pass membrane protein</topology>
    </subcellularLocation>
</comment>
<evidence type="ECO:0000313" key="13">
    <source>
        <dbReference type="EMBL" id="KCV72640.1"/>
    </source>
</evidence>
<dbReference type="RefSeq" id="XP_009492341.1">
    <property type="nucleotide sequence ID" value="XM_009494066.1"/>
</dbReference>
<sequence length="369" mass="40696">MPPSSVKSSVRQAAASAQQAVAAAPGAAKATADPWYAPSNLARARVPIGFAIFLVAYILMYRTPVLLQIPCAVLLWWELGKEFTGRRGPVMLVCFTLLSLFDFAVLNGRGSGLCQVTTSVLSPVLRWLTPGMGGADPLATTAWWCSGTFPIWEYIGLRALLVAGIGLLAGLRTFDVLVVNYVLSGLTCVMWIMANYPVDVLLAISIIVAGSDGFQYFTGKTFGRTKIVPKISPNKSLEGYICAFFICIAMYYFYLADPSAVPIRQGLFYMVVMFLVGVFGDLFVSWWKRSHRIKDSSSFLGSHGGFLDRLDSHLAGWIWSAVYVSFLYTGSSKDFTGLSHQRIETMIVVVWGILLSHWAITRFMGWRRD</sequence>
<gene>
    <name evidence="13" type="ORF">H696_00222</name>
</gene>
<evidence type="ECO:0000256" key="10">
    <source>
        <dbReference type="ARBA" id="ARBA00023209"/>
    </source>
</evidence>
<evidence type="ECO:0000256" key="11">
    <source>
        <dbReference type="ARBA" id="ARBA00023264"/>
    </source>
</evidence>
<evidence type="ECO:0000313" key="14">
    <source>
        <dbReference type="Proteomes" id="UP000030693"/>
    </source>
</evidence>
<dbReference type="GO" id="GO:0005886">
    <property type="term" value="C:plasma membrane"/>
    <property type="evidence" value="ECO:0007669"/>
    <property type="project" value="UniProtKB-SubCell"/>
</dbReference>
<keyword evidence="8" id="KW-0443">Lipid metabolism</keyword>
<feature type="transmembrane region" description="Helical" evidence="12">
    <location>
        <begin position="314"/>
        <end position="331"/>
    </location>
</feature>
<keyword evidence="6 13" id="KW-0548">Nucleotidyltransferase</keyword>
<evidence type="ECO:0000256" key="12">
    <source>
        <dbReference type="SAM" id="Phobius"/>
    </source>
</evidence>
<keyword evidence="10" id="KW-0594">Phospholipid biosynthesis</keyword>
<dbReference type="eggNOG" id="KOG1440">
    <property type="taxonomic scope" value="Eukaryota"/>
</dbReference>
<accession>A0A058ZE14</accession>
<dbReference type="GeneID" id="20524947"/>
<feature type="transmembrane region" description="Helical" evidence="12">
    <location>
        <begin position="151"/>
        <end position="169"/>
    </location>
</feature>
<feature type="transmembrane region" description="Helical" evidence="12">
    <location>
        <begin position="176"/>
        <end position="194"/>
    </location>
</feature>
<reference evidence="13" key="1">
    <citation type="submission" date="2013-04" db="EMBL/GenBank/DDBJ databases">
        <title>The Genome Sequence of Fonticula alba ATCC 38817.</title>
        <authorList>
            <consortium name="The Broad Institute Genomics Platform"/>
            <person name="Russ C."/>
            <person name="Cuomo C."/>
            <person name="Burger G."/>
            <person name="Gray M.W."/>
            <person name="Holland P.W.H."/>
            <person name="King N."/>
            <person name="Lang F.B.F."/>
            <person name="Roger A.J."/>
            <person name="Ruiz-Trillo I."/>
            <person name="Brown M."/>
            <person name="Walker B."/>
            <person name="Young S."/>
            <person name="Zeng Q."/>
            <person name="Gargeya S."/>
            <person name="Fitzgerald M."/>
            <person name="Haas B."/>
            <person name="Abouelleil A."/>
            <person name="Allen A.W."/>
            <person name="Alvarado L."/>
            <person name="Arachchi H.M."/>
            <person name="Berlin A.M."/>
            <person name="Chapman S.B."/>
            <person name="Gainer-Dewar J."/>
            <person name="Goldberg J."/>
            <person name="Griggs A."/>
            <person name="Gujja S."/>
            <person name="Hansen M."/>
            <person name="Howarth C."/>
            <person name="Imamovic A."/>
            <person name="Ireland A."/>
            <person name="Larimer J."/>
            <person name="McCowan C."/>
            <person name="Murphy C."/>
            <person name="Pearson M."/>
            <person name="Poon T.W."/>
            <person name="Priest M."/>
            <person name="Roberts A."/>
            <person name="Saif S."/>
            <person name="Shea T."/>
            <person name="Sisk P."/>
            <person name="Sykes S."/>
            <person name="Wortman J."/>
            <person name="Nusbaum C."/>
            <person name="Birren B."/>
        </authorList>
    </citation>
    <scope>NUCLEOTIDE SEQUENCE [LARGE SCALE GENOMIC DNA]</scope>
    <source>
        <strain evidence="13">ATCC 38817</strain>
    </source>
</reference>
<feature type="transmembrane region" description="Helical" evidence="12">
    <location>
        <begin position="237"/>
        <end position="255"/>
    </location>
</feature>
<evidence type="ECO:0000256" key="2">
    <source>
        <dbReference type="ARBA" id="ARBA00022475"/>
    </source>
</evidence>
<keyword evidence="9 12" id="KW-0472">Membrane</keyword>
<dbReference type="Proteomes" id="UP000030693">
    <property type="component" value="Unassembled WGS sequence"/>
</dbReference>
<evidence type="ECO:0000256" key="9">
    <source>
        <dbReference type="ARBA" id="ARBA00023136"/>
    </source>
</evidence>
<dbReference type="PANTHER" id="PTHR46382">
    <property type="entry name" value="PHOSPHATIDATE CYTIDYLYLTRANSFERASE"/>
    <property type="match status" value="1"/>
</dbReference>
<keyword evidence="2" id="KW-1003">Cell membrane</keyword>
<protein>
    <submittedName>
        <fullName evidence="13">Phosphatidate cytidylyltransferase</fullName>
    </submittedName>
</protein>
<evidence type="ECO:0000256" key="8">
    <source>
        <dbReference type="ARBA" id="ARBA00023098"/>
    </source>
</evidence>
<keyword evidence="3" id="KW-0444">Lipid biosynthesis</keyword>
<evidence type="ECO:0000256" key="5">
    <source>
        <dbReference type="ARBA" id="ARBA00022692"/>
    </source>
</evidence>
<keyword evidence="7 12" id="KW-1133">Transmembrane helix</keyword>
<dbReference type="OMA" id="MWIMANY"/>
<dbReference type="PANTHER" id="PTHR46382:SF1">
    <property type="entry name" value="PHOSPHATIDATE CYTIDYLYLTRANSFERASE"/>
    <property type="match status" value="1"/>
</dbReference>
<evidence type="ECO:0000256" key="7">
    <source>
        <dbReference type="ARBA" id="ARBA00022989"/>
    </source>
</evidence>
<dbReference type="EMBL" id="KB932201">
    <property type="protein sequence ID" value="KCV72640.1"/>
    <property type="molecule type" value="Genomic_DNA"/>
</dbReference>
<evidence type="ECO:0000256" key="1">
    <source>
        <dbReference type="ARBA" id="ARBA00004651"/>
    </source>
</evidence>
<dbReference type="GO" id="GO:0016024">
    <property type="term" value="P:CDP-diacylglycerol biosynthetic process"/>
    <property type="evidence" value="ECO:0007669"/>
    <property type="project" value="TreeGrafter"/>
</dbReference>
<dbReference type="AlphaFoldDB" id="A0A058ZE14"/>
<dbReference type="Pfam" id="PF01148">
    <property type="entry name" value="CTP_transf_1"/>
    <property type="match status" value="1"/>
</dbReference>
<organism evidence="13">
    <name type="scientific">Fonticula alba</name>
    <name type="common">Slime mold</name>
    <dbReference type="NCBI Taxonomy" id="691883"/>
    <lineage>
        <taxon>Eukaryota</taxon>
        <taxon>Rotosphaerida</taxon>
        <taxon>Fonticulaceae</taxon>
        <taxon>Fonticula</taxon>
    </lineage>
</organism>
<feature type="transmembrane region" description="Helical" evidence="12">
    <location>
        <begin position="48"/>
        <end position="77"/>
    </location>
</feature>
<dbReference type="STRING" id="691883.A0A058ZE14"/>
<proteinExistence type="predicted"/>
<keyword evidence="14" id="KW-1185">Reference proteome</keyword>
<dbReference type="OrthoDB" id="10260889at2759"/>
<keyword evidence="4 13" id="KW-0808">Transferase</keyword>
<name>A0A058ZE14_FONAL</name>